<sequence>MAVVAAGCWKLQRGRCWIGLQSGCRESTVKAVKEKKVDKKHKSFEVVKLEDLERQLRRQFEVSYKFEALHHANDIEEQWKLFQQAVTGRASVALGKRRGYNKEMWITAETCIYERKQTKLKHDLTD</sequence>
<organism evidence="1 2">
    <name type="scientific">Octopus vulgaris</name>
    <name type="common">Common octopus</name>
    <dbReference type="NCBI Taxonomy" id="6645"/>
    <lineage>
        <taxon>Eukaryota</taxon>
        <taxon>Metazoa</taxon>
        <taxon>Spiralia</taxon>
        <taxon>Lophotrochozoa</taxon>
        <taxon>Mollusca</taxon>
        <taxon>Cephalopoda</taxon>
        <taxon>Coleoidea</taxon>
        <taxon>Octopodiformes</taxon>
        <taxon>Octopoda</taxon>
        <taxon>Incirrata</taxon>
        <taxon>Octopodidae</taxon>
        <taxon>Octopus</taxon>
    </lineage>
</organism>
<evidence type="ECO:0000313" key="1">
    <source>
        <dbReference type="EMBL" id="CAI9714799.1"/>
    </source>
</evidence>
<reference evidence="1" key="1">
    <citation type="submission" date="2023-08" db="EMBL/GenBank/DDBJ databases">
        <authorList>
            <person name="Alioto T."/>
            <person name="Alioto T."/>
            <person name="Gomez Garrido J."/>
        </authorList>
    </citation>
    <scope>NUCLEOTIDE SEQUENCE</scope>
</reference>
<evidence type="ECO:0000313" key="2">
    <source>
        <dbReference type="Proteomes" id="UP001162480"/>
    </source>
</evidence>
<keyword evidence="2" id="KW-1185">Reference proteome</keyword>
<dbReference type="AlphaFoldDB" id="A0AA36EVH0"/>
<dbReference type="EMBL" id="OX597814">
    <property type="protein sequence ID" value="CAI9714799.1"/>
    <property type="molecule type" value="Genomic_DNA"/>
</dbReference>
<proteinExistence type="predicted"/>
<protein>
    <submittedName>
        <fullName evidence="1">Uncharacterized protein</fullName>
    </submittedName>
</protein>
<accession>A0AA36EVH0</accession>
<name>A0AA36EVH0_OCTVU</name>
<gene>
    <name evidence="1" type="ORF">OCTVUL_1B004553</name>
</gene>
<dbReference type="Proteomes" id="UP001162480">
    <property type="component" value="Chromosome 1"/>
</dbReference>